<dbReference type="EMBL" id="JFHC01000049">
    <property type="protein sequence ID" value="KDR39953.1"/>
    <property type="molecule type" value="Genomic_DNA"/>
</dbReference>
<comment type="caution">
    <text evidence="1">The sequence shown here is derived from an EMBL/GenBank/DDBJ whole genome shotgun (WGS) entry which is preliminary data.</text>
</comment>
<organism evidence="1 2">
    <name type="scientific">Caballeronia glathei</name>
    <dbReference type="NCBI Taxonomy" id="60547"/>
    <lineage>
        <taxon>Bacteria</taxon>
        <taxon>Pseudomonadati</taxon>
        <taxon>Pseudomonadota</taxon>
        <taxon>Betaproteobacteria</taxon>
        <taxon>Burkholderiales</taxon>
        <taxon>Burkholderiaceae</taxon>
        <taxon>Caballeronia</taxon>
    </lineage>
</organism>
<keyword evidence="2" id="KW-1185">Reference proteome</keyword>
<accession>A0A069PGV4</accession>
<dbReference type="Proteomes" id="UP000027466">
    <property type="component" value="Unassembled WGS sequence"/>
</dbReference>
<evidence type="ECO:0000313" key="2">
    <source>
        <dbReference type="Proteomes" id="UP000027466"/>
    </source>
</evidence>
<evidence type="ECO:0000313" key="1">
    <source>
        <dbReference type="EMBL" id="KDR39953.1"/>
    </source>
</evidence>
<sequence length="77" mass="8264">MFNDAVSAFNNGLDLTDSASSSVKSMLANPLDFLVARATTLIPDVVAMANTIFGMFTRGESIIEQLDGLRRRKGIVA</sequence>
<reference evidence="1 2" key="1">
    <citation type="submission" date="2014-03" db="EMBL/GenBank/DDBJ databases">
        <title>Draft Genome Sequences of Four Burkholderia Strains.</title>
        <authorList>
            <person name="Liu X.Y."/>
            <person name="Li C.X."/>
            <person name="Xu J.H."/>
        </authorList>
    </citation>
    <scope>NUCLEOTIDE SEQUENCE [LARGE SCALE GENOMIC DNA]</scope>
    <source>
        <strain evidence="1 2">DSM 50014</strain>
    </source>
</reference>
<dbReference type="AlphaFoldDB" id="A0A069PGV4"/>
<proteinExistence type="predicted"/>
<name>A0A069PGV4_9BURK</name>
<dbReference type="RefSeq" id="WP_035942432.1">
    <property type="nucleotide sequence ID" value="NZ_CADFFX010000003.1"/>
</dbReference>
<gene>
    <name evidence="1" type="ORF">BG61_28560</name>
</gene>
<protein>
    <submittedName>
        <fullName evidence="1">Uncharacterized protein</fullName>
    </submittedName>
</protein>